<dbReference type="CDD" id="cd09272">
    <property type="entry name" value="RNase_HI_RT_Ty1"/>
    <property type="match status" value="1"/>
</dbReference>
<dbReference type="PANTHER" id="PTHR11439">
    <property type="entry name" value="GAG-POL-RELATED RETROTRANSPOSON"/>
    <property type="match status" value="1"/>
</dbReference>
<gene>
    <name evidence="2" type="ORF">CEURO_LOCUS9414</name>
</gene>
<organism evidence="2 3">
    <name type="scientific">Cuscuta europaea</name>
    <name type="common">European dodder</name>
    <dbReference type="NCBI Taxonomy" id="41803"/>
    <lineage>
        <taxon>Eukaryota</taxon>
        <taxon>Viridiplantae</taxon>
        <taxon>Streptophyta</taxon>
        <taxon>Embryophyta</taxon>
        <taxon>Tracheophyta</taxon>
        <taxon>Spermatophyta</taxon>
        <taxon>Magnoliopsida</taxon>
        <taxon>eudicotyledons</taxon>
        <taxon>Gunneridae</taxon>
        <taxon>Pentapetalae</taxon>
        <taxon>asterids</taxon>
        <taxon>lamiids</taxon>
        <taxon>Solanales</taxon>
        <taxon>Convolvulaceae</taxon>
        <taxon>Cuscuteae</taxon>
        <taxon>Cuscuta</taxon>
        <taxon>Cuscuta subgen. Cuscuta</taxon>
    </lineage>
</organism>
<reference evidence="2" key="1">
    <citation type="submission" date="2022-07" db="EMBL/GenBank/DDBJ databases">
        <authorList>
            <person name="Macas J."/>
            <person name="Novak P."/>
            <person name="Neumann P."/>
        </authorList>
    </citation>
    <scope>NUCLEOTIDE SEQUENCE</scope>
</reference>
<dbReference type="OrthoDB" id="1023818at2759"/>
<feature type="compositionally biased region" description="Low complexity" evidence="1">
    <location>
        <begin position="8"/>
        <end position="25"/>
    </location>
</feature>
<feature type="region of interest" description="Disordered" evidence="1">
    <location>
        <begin position="1"/>
        <end position="25"/>
    </location>
</feature>
<name>A0A9P0Z1N2_CUSEU</name>
<dbReference type="PANTHER" id="PTHR11439:SF467">
    <property type="entry name" value="INTEGRASE CATALYTIC DOMAIN-CONTAINING PROTEIN"/>
    <property type="match status" value="1"/>
</dbReference>
<accession>A0A9P0Z1N2</accession>
<keyword evidence="3" id="KW-1185">Reference proteome</keyword>
<sequence length="243" mass="26643">MRSDVLWSAGGQSVAASSSSGSRRSTGMLLFSPRTLLRCIRRLRLRLQPLGVVLLLAVQVEVHLGEMAVAVTEVANLGVVVVAADEAIIRIISSSLAAIRSMGFLTGSRLHLHVVLHILVAQFMHVPRTTHLLAVKRIYRYLKGTNTHGLWLRAEKNISVVTAYSDADWAGCPDSSRSTTGYAVFLGSNLVSWRSKKQPTVSKSSTEAEYRAIAYTVPPRYTLHQITTGKYVYCYLDTSTAPL</sequence>
<dbReference type="Proteomes" id="UP001152484">
    <property type="component" value="Unassembled WGS sequence"/>
</dbReference>
<dbReference type="AlphaFoldDB" id="A0A9P0Z1N2"/>
<evidence type="ECO:0000313" key="2">
    <source>
        <dbReference type="EMBL" id="CAH9085930.1"/>
    </source>
</evidence>
<evidence type="ECO:0000256" key="1">
    <source>
        <dbReference type="SAM" id="MobiDB-lite"/>
    </source>
</evidence>
<dbReference type="EMBL" id="CAMAPE010000019">
    <property type="protein sequence ID" value="CAH9085930.1"/>
    <property type="molecule type" value="Genomic_DNA"/>
</dbReference>
<protein>
    <recommendedName>
        <fullName evidence="4">Mitochondrial protein</fullName>
    </recommendedName>
</protein>
<comment type="caution">
    <text evidence="2">The sequence shown here is derived from an EMBL/GenBank/DDBJ whole genome shotgun (WGS) entry which is preliminary data.</text>
</comment>
<proteinExistence type="predicted"/>
<evidence type="ECO:0008006" key="4">
    <source>
        <dbReference type="Google" id="ProtNLM"/>
    </source>
</evidence>
<evidence type="ECO:0000313" key="3">
    <source>
        <dbReference type="Proteomes" id="UP001152484"/>
    </source>
</evidence>